<accession>A0A8W8M183</accession>
<reference evidence="3" key="1">
    <citation type="submission" date="2022-08" db="UniProtKB">
        <authorList>
            <consortium name="EnsemblMetazoa"/>
        </authorList>
    </citation>
    <scope>IDENTIFICATION</scope>
    <source>
        <strain evidence="3">05x7-T-G4-1.051#20</strain>
    </source>
</reference>
<keyword evidence="4" id="KW-1185">Reference proteome</keyword>
<protein>
    <recommendedName>
        <fullName evidence="2">PiggyBac transposable element-derived protein domain-containing protein</fullName>
    </recommendedName>
</protein>
<evidence type="ECO:0000256" key="1">
    <source>
        <dbReference type="SAM" id="Phobius"/>
    </source>
</evidence>
<sequence>MVSAVMSITRFKAILSFLQINADTNKDDKLTRVRSLLEHVESISQSLFQPYESVSVDERMVASKHHYSGIRQFIRDKPIRFGLKLWVLADSITGYTYAFFVYLGKKRTELNNRTKGLAYNVVMELSKKLVNHGYRIYTDSFYTTQHLARDLLQKKTYLIGAVKRTSSAMPQCLKDIELFEKVSSRGDFRWHREGDLVYVQWRDCKTLTITSPIHKGSSIGQCQRTVNEHSGYKKKEFIKDKVNESSVHGVSASFGQLEYRESLAMSLMGLDLNRQLAPIPKPSVDQCLPTISENRRDCICCNGEASMLGQKVPSTKTHYYCSKCEVPLCLQKERNCFLKWHSPEGKVIQDWARTKGRKRKL</sequence>
<dbReference type="AlphaFoldDB" id="A0A8W8M183"/>
<proteinExistence type="predicted"/>
<dbReference type="InterPro" id="IPR029526">
    <property type="entry name" value="PGBD"/>
</dbReference>
<dbReference type="EnsemblMetazoa" id="G30728.1">
    <property type="protein sequence ID" value="G30728.1:cds"/>
    <property type="gene ID" value="G30728"/>
</dbReference>
<dbReference type="Proteomes" id="UP000005408">
    <property type="component" value="Unassembled WGS sequence"/>
</dbReference>
<feature type="domain" description="PiggyBac transposable element-derived protein" evidence="2">
    <location>
        <begin position="2"/>
        <end position="231"/>
    </location>
</feature>
<name>A0A8W8M183_MAGGI</name>
<dbReference type="Pfam" id="PF13843">
    <property type="entry name" value="DDE_Tnp_1_7"/>
    <property type="match status" value="1"/>
</dbReference>
<evidence type="ECO:0000259" key="2">
    <source>
        <dbReference type="Pfam" id="PF13843"/>
    </source>
</evidence>
<dbReference type="PANTHER" id="PTHR46599:SF3">
    <property type="entry name" value="PIGGYBAC TRANSPOSABLE ELEMENT-DERIVED PROTEIN 4"/>
    <property type="match status" value="1"/>
</dbReference>
<keyword evidence="1" id="KW-0812">Transmembrane</keyword>
<evidence type="ECO:0000313" key="4">
    <source>
        <dbReference type="Proteomes" id="UP000005408"/>
    </source>
</evidence>
<organism evidence="3 4">
    <name type="scientific">Magallana gigas</name>
    <name type="common">Pacific oyster</name>
    <name type="synonym">Crassostrea gigas</name>
    <dbReference type="NCBI Taxonomy" id="29159"/>
    <lineage>
        <taxon>Eukaryota</taxon>
        <taxon>Metazoa</taxon>
        <taxon>Spiralia</taxon>
        <taxon>Lophotrochozoa</taxon>
        <taxon>Mollusca</taxon>
        <taxon>Bivalvia</taxon>
        <taxon>Autobranchia</taxon>
        <taxon>Pteriomorphia</taxon>
        <taxon>Ostreida</taxon>
        <taxon>Ostreoidea</taxon>
        <taxon>Ostreidae</taxon>
        <taxon>Magallana</taxon>
    </lineage>
</organism>
<dbReference type="PANTHER" id="PTHR46599">
    <property type="entry name" value="PIGGYBAC TRANSPOSABLE ELEMENT-DERIVED PROTEIN 4"/>
    <property type="match status" value="1"/>
</dbReference>
<evidence type="ECO:0000313" key="3">
    <source>
        <dbReference type="EnsemblMetazoa" id="G30728.1:cds"/>
    </source>
</evidence>
<keyword evidence="1" id="KW-1133">Transmembrane helix</keyword>
<feature type="transmembrane region" description="Helical" evidence="1">
    <location>
        <begin position="81"/>
        <end position="103"/>
    </location>
</feature>
<keyword evidence="1" id="KW-0472">Membrane</keyword>